<accession>A0AB37GF75</accession>
<dbReference type="EMBL" id="CP065647">
    <property type="protein sequence ID" value="QPR71147.1"/>
    <property type="molecule type" value="Genomic_DNA"/>
</dbReference>
<proteinExistence type="predicted"/>
<dbReference type="Proteomes" id="UP000595038">
    <property type="component" value="Chromosome"/>
</dbReference>
<gene>
    <name evidence="2" type="ORF">I6G80_14990</name>
</gene>
<evidence type="ECO:0000256" key="1">
    <source>
        <dbReference type="SAM" id="SignalP"/>
    </source>
</evidence>
<keyword evidence="1" id="KW-0732">Signal</keyword>
<feature type="signal peptide" evidence="1">
    <location>
        <begin position="1"/>
        <end position="29"/>
    </location>
</feature>
<protein>
    <submittedName>
        <fullName evidence="2">Uncharacterized protein</fullName>
    </submittedName>
</protein>
<organism evidence="2 3">
    <name type="scientific">Bacillus licheniformis</name>
    <dbReference type="NCBI Taxonomy" id="1402"/>
    <lineage>
        <taxon>Bacteria</taxon>
        <taxon>Bacillati</taxon>
        <taxon>Bacillota</taxon>
        <taxon>Bacilli</taxon>
        <taxon>Bacillales</taxon>
        <taxon>Bacillaceae</taxon>
        <taxon>Bacillus</taxon>
    </lineage>
</organism>
<feature type="chain" id="PRO_5044349652" evidence="1">
    <location>
        <begin position="30"/>
        <end position="114"/>
    </location>
</feature>
<reference evidence="2 3" key="1">
    <citation type="submission" date="2020-12" db="EMBL/GenBank/DDBJ databases">
        <title>FDA dAtabase for Regulatory Grade micrObial Sequences (FDA-ARGOS): Supporting development and validation of Infectious Disease Dx tests.</title>
        <authorList>
            <person name="Nelson B."/>
            <person name="Plummer A."/>
            <person name="Tallon L."/>
            <person name="Sadzewicz L."/>
            <person name="Zhao X."/>
            <person name="Boylan J."/>
            <person name="Ott S."/>
            <person name="Bowen H."/>
            <person name="Vavikolanu K."/>
            <person name="Mehta A."/>
            <person name="Aluvathingal J."/>
            <person name="Nadendla S."/>
            <person name="Myers T."/>
            <person name="Yan Y."/>
            <person name="Sichtig H."/>
        </authorList>
    </citation>
    <scope>NUCLEOTIDE SEQUENCE [LARGE SCALE GENOMIC DNA]</scope>
    <source>
        <strain evidence="2 3">FDAARGOS_923</strain>
    </source>
</reference>
<evidence type="ECO:0000313" key="3">
    <source>
        <dbReference type="Proteomes" id="UP000595038"/>
    </source>
</evidence>
<sequence length="114" mass="12396">MNKFYKGLIVSALSISSLALPALTNQAYAQEPAQIKQVVKPADAIGTVDFHMLRNSNVLLLNGYTRWEIVSGSHLISISPGGVVSSHSSLGTALVYAYDINDNYVIYKITVEPR</sequence>
<name>A0AB37GF75_BACLI</name>
<dbReference type="RefSeq" id="WP_017474756.1">
    <property type="nucleotide sequence ID" value="NZ_CP014781.1"/>
</dbReference>
<evidence type="ECO:0000313" key="2">
    <source>
        <dbReference type="EMBL" id="QPR71147.1"/>
    </source>
</evidence>
<dbReference type="AlphaFoldDB" id="A0AB37GF75"/>